<reference evidence="3 4" key="1">
    <citation type="journal article" date="2020" name="Nat. Food">
        <title>A phased Vanilla planifolia genome enables genetic improvement of flavour and production.</title>
        <authorList>
            <person name="Hasing T."/>
            <person name="Tang H."/>
            <person name="Brym M."/>
            <person name="Khazi F."/>
            <person name="Huang T."/>
            <person name="Chambers A.H."/>
        </authorList>
    </citation>
    <scope>NUCLEOTIDE SEQUENCE [LARGE SCALE GENOMIC DNA]</scope>
    <source>
        <tissue evidence="2">Leaf</tissue>
    </source>
</reference>
<dbReference type="Proteomes" id="UP000636800">
    <property type="component" value="Chromosome 3"/>
</dbReference>
<name>A0A835RSG0_VANPL</name>
<dbReference type="Proteomes" id="UP000639772">
    <property type="component" value="Chromosome 3"/>
</dbReference>
<proteinExistence type="predicted"/>
<dbReference type="EMBL" id="JADCNM010000003">
    <property type="protein sequence ID" value="KAG0491217.1"/>
    <property type="molecule type" value="Genomic_DNA"/>
</dbReference>
<organism evidence="2 4">
    <name type="scientific">Vanilla planifolia</name>
    <name type="common">Vanilla</name>
    <dbReference type="NCBI Taxonomy" id="51239"/>
    <lineage>
        <taxon>Eukaryota</taxon>
        <taxon>Viridiplantae</taxon>
        <taxon>Streptophyta</taxon>
        <taxon>Embryophyta</taxon>
        <taxon>Tracheophyta</taxon>
        <taxon>Spermatophyta</taxon>
        <taxon>Magnoliopsida</taxon>
        <taxon>Liliopsida</taxon>
        <taxon>Asparagales</taxon>
        <taxon>Orchidaceae</taxon>
        <taxon>Vanilloideae</taxon>
        <taxon>Vanilleae</taxon>
        <taxon>Vanilla</taxon>
    </lineage>
</organism>
<protein>
    <submittedName>
        <fullName evidence="2">Uncharacterized protein</fullName>
    </submittedName>
</protein>
<evidence type="ECO:0000313" key="4">
    <source>
        <dbReference type="Proteomes" id="UP000639772"/>
    </source>
</evidence>
<accession>A0A835RSG0</accession>
<evidence type="ECO:0000313" key="2">
    <source>
        <dbReference type="EMBL" id="KAG0491217.1"/>
    </source>
</evidence>
<gene>
    <name evidence="2" type="ORF">HPP92_008080</name>
    <name evidence="1" type="ORF">HPP92_008248</name>
</gene>
<evidence type="ECO:0000313" key="1">
    <source>
        <dbReference type="EMBL" id="KAG0489437.1"/>
    </source>
</evidence>
<evidence type="ECO:0000313" key="3">
    <source>
        <dbReference type="Proteomes" id="UP000636800"/>
    </source>
</evidence>
<dbReference type="AlphaFoldDB" id="A0A835RSG0"/>
<dbReference type="EMBL" id="JADCNL010000003">
    <property type="protein sequence ID" value="KAG0489437.1"/>
    <property type="molecule type" value="Genomic_DNA"/>
</dbReference>
<comment type="caution">
    <text evidence="2">The sequence shown here is derived from an EMBL/GenBank/DDBJ whole genome shotgun (WGS) entry which is preliminary data.</text>
</comment>
<keyword evidence="3" id="KW-1185">Reference proteome</keyword>
<sequence>MKFHLITLVHHFPASNTPSLGAAALTLAANTPSLVAAALASAVDTPFLSSTPSASAALQLQPWERLSRHLAHRLCHCLQNYYSNLKVASSSPASPLLPQPLLLCHPFLLLTLLPPLFCLELQLLNHLASMA</sequence>